<dbReference type="Proteomes" id="UP001152795">
    <property type="component" value="Unassembled WGS sequence"/>
</dbReference>
<organism evidence="1 2">
    <name type="scientific">Paramuricea clavata</name>
    <name type="common">Red gorgonian</name>
    <name type="synonym">Violescent sea-whip</name>
    <dbReference type="NCBI Taxonomy" id="317549"/>
    <lineage>
        <taxon>Eukaryota</taxon>
        <taxon>Metazoa</taxon>
        <taxon>Cnidaria</taxon>
        <taxon>Anthozoa</taxon>
        <taxon>Octocorallia</taxon>
        <taxon>Malacalcyonacea</taxon>
        <taxon>Plexauridae</taxon>
        <taxon>Paramuricea</taxon>
    </lineage>
</organism>
<comment type="caution">
    <text evidence="1">The sequence shown here is derived from an EMBL/GenBank/DDBJ whole genome shotgun (WGS) entry which is preliminary data.</text>
</comment>
<gene>
    <name evidence="1" type="ORF">PACLA_8A072433</name>
</gene>
<dbReference type="AlphaFoldDB" id="A0A6S7I9M1"/>
<accession>A0A6S7I9M1</accession>
<protein>
    <submittedName>
        <fullName evidence="1">Uncharacterized protein</fullName>
    </submittedName>
</protein>
<keyword evidence="2" id="KW-1185">Reference proteome</keyword>
<proteinExistence type="predicted"/>
<name>A0A6S7I9M1_PARCT</name>
<evidence type="ECO:0000313" key="1">
    <source>
        <dbReference type="EMBL" id="CAB4013699.1"/>
    </source>
</evidence>
<evidence type="ECO:0000313" key="2">
    <source>
        <dbReference type="Proteomes" id="UP001152795"/>
    </source>
</evidence>
<reference evidence="1" key="1">
    <citation type="submission" date="2020-04" db="EMBL/GenBank/DDBJ databases">
        <authorList>
            <person name="Alioto T."/>
            <person name="Alioto T."/>
            <person name="Gomez Garrido J."/>
        </authorList>
    </citation>
    <scope>NUCLEOTIDE SEQUENCE</scope>
    <source>
        <strain evidence="1">A484AB</strain>
    </source>
</reference>
<dbReference type="EMBL" id="CACRXK020007987">
    <property type="protein sequence ID" value="CAB4013699.1"/>
    <property type="molecule type" value="Genomic_DNA"/>
</dbReference>
<sequence>MVTENNKKQHLTKLANMVKNTKLHRGEKHNYSIEDQDIRELAELVRKHRNISVPRTAFAIRQICTHQRFGYSEYIFDVNVGSEHVHSLPDFFINLCKVFEYLINAMKYYAESNTSKARFYISNAPHTPFSTAVLNVSDMFFNIFERHMQSNAQEIINNGWHTTVSLYVFPNTYTSRRPKKQTKMYKYLGKDNMESGSGKKMMWRQNMVAKCVMVFFRS</sequence>
<feature type="non-terminal residue" evidence="1">
    <location>
        <position position="218"/>
    </location>
</feature>